<dbReference type="Pfam" id="PF16403">
    <property type="entry name" value="Bact_surface_Ig-like"/>
    <property type="match status" value="3"/>
</dbReference>
<feature type="region of interest" description="Disordered" evidence="7">
    <location>
        <begin position="184"/>
        <end position="210"/>
    </location>
</feature>
<comment type="caution">
    <text evidence="9">The sequence shown here is derived from an EMBL/GenBank/DDBJ whole genome shotgun (WGS) entry which is preliminary data.</text>
</comment>
<reference evidence="9" key="2">
    <citation type="journal article" date="2021" name="PeerJ">
        <title>Extensive microbial diversity within the chicken gut microbiome revealed by metagenomics and culture.</title>
        <authorList>
            <person name="Gilroy R."/>
            <person name="Ravi A."/>
            <person name="Getino M."/>
            <person name="Pursley I."/>
            <person name="Horton D.L."/>
            <person name="Alikhan N.F."/>
            <person name="Baker D."/>
            <person name="Gharbi K."/>
            <person name="Hall N."/>
            <person name="Watson M."/>
            <person name="Adriaenssens E.M."/>
            <person name="Foster-Nyarko E."/>
            <person name="Jarju S."/>
            <person name="Secka A."/>
            <person name="Antonio M."/>
            <person name="Oren A."/>
            <person name="Chaudhuri R.R."/>
            <person name="La Ragione R."/>
            <person name="Hildebrand F."/>
            <person name="Pallen M.J."/>
        </authorList>
    </citation>
    <scope>NUCLEOTIDE SEQUENCE</scope>
    <source>
        <strain evidence="9">E3-2379</strain>
    </source>
</reference>
<dbReference type="Gene3D" id="2.60.40.10">
    <property type="entry name" value="Immunoglobulins"/>
    <property type="match status" value="3"/>
</dbReference>
<feature type="active site" description="Proton donor/acceptor" evidence="6">
    <location>
        <position position="113"/>
    </location>
</feature>
<dbReference type="GO" id="GO:0018104">
    <property type="term" value="P:peptidoglycan-protein cross-linking"/>
    <property type="evidence" value="ECO:0007669"/>
    <property type="project" value="TreeGrafter"/>
</dbReference>
<dbReference type="CDD" id="cd16913">
    <property type="entry name" value="YkuD_like"/>
    <property type="match status" value="1"/>
</dbReference>
<dbReference type="InterPro" id="IPR050979">
    <property type="entry name" value="LD-transpeptidase"/>
</dbReference>
<dbReference type="GO" id="GO:0071972">
    <property type="term" value="F:peptidoglycan L,D-transpeptidase activity"/>
    <property type="evidence" value="ECO:0007669"/>
    <property type="project" value="TreeGrafter"/>
</dbReference>
<dbReference type="SUPFAM" id="SSF141523">
    <property type="entry name" value="L,D-transpeptidase catalytic domain-like"/>
    <property type="match status" value="1"/>
</dbReference>
<comment type="pathway">
    <text evidence="1 6">Cell wall biogenesis; peptidoglycan biosynthesis.</text>
</comment>
<dbReference type="PROSITE" id="PS52029">
    <property type="entry name" value="LD_TPASE"/>
    <property type="match status" value="1"/>
</dbReference>
<gene>
    <name evidence="9" type="ORF">IAC13_10205</name>
</gene>
<feature type="domain" description="L,D-TPase catalytic" evidence="8">
    <location>
        <begin position="41"/>
        <end position="166"/>
    </location>
</feature>
<dbReference type="EMBL" id="JADIML010000293">
    <property type="protein sequence ID" value="MBO8464291.1"/>
    <property type="molecule type" value="Genomic_DNA"/>
</dbReference>
<dbReference type="Proteomes" id="UP000823618">
    <property type="component" value="Unassembled WGS sequence"/>
</dbReference>
<keyword evidence="2" id="KW-0808">Transferase</keyword>
<evidence type="ECO:0000313" key="10">
    <source>
        <dbReference type="Proteomes" id="UP000823618"/>
    </source>
</evidence>
<evidence type="ECO:0000256" key="2">
    <source>
        <dbReference type="ARBA" id="ARBA00022679"/>
    </source>
</evidence>
<keyword evidence="5 6" id="KW-0961">Cell wall biogenesis/degradation</keyword>
<evidence type="ECO:0000256" key="1">
    <source>
        <dbReference type="ARBA" id="ARBA00004752"/>
    </source>
</evidence>
<dbReference type="InterPro" id="IPR005490">
    <property type="entry name" value="LD_TPept_cat_dom"/>
</dbReference>
<proteinExistence type="predicted"/>
<evidence type="ECO:0000313" key="9">
    <source>
        <dbReference type="EMBL" id="MBO8464291.1"/>
    </source>
</evidence>
<organism evidence="9 10">
    <name type="scientific">Candidatus Scybalomonas excrementavium</name>
    <dbReference type="NCBI Taxonomy" id="2840943"/>
    <lineage>
        <taxon>Bacteria</taxon>
        <taxon>Bacillati</taxon>
        <taxon>Bacillota</taxon>
        <taxon>Clostridia</taxon>
        <taxon>Lachnospirales</taxon>
        <taxon>Lachnospiraceae</taxon>
        <taxon>Lachnospiraceae incertae sedis</taxon>
        <taxon>Candidatus Scybalomonas</taxon>
    </lineage>
</organism>
<evidence type="ECO:0000256" key="5">
    <source>
        <dbReference type="ARBA" id="ARBA00023316"/>
    </source>
</evidence>
<keyword evidence="3 6" id="KW-0133">Cell shape</keyword>
<evidence type="ECO:0000256" key="6">
    <source>
        <dbReference type="PROSITE-ProRule" id="PRU01373"/>
    </source>
</evidence>
<evidence type="ECO:0000259" key="8">
    <source>
        <dbReference type="PROSITE" id="PS52029"/>
    </source>
</evidence>
<protein>
    <submittedName>
        <fullName evidence="9">DUF5011 domain-containing protein</fullName>
    </submittedName>
</protein>
<evidence type="ECO:0000256" key="7">
    <source>
        <dbReference type="SAM" id="MobiDB-lite"/>
    </source>
</evidence>
<dbReference type="PANTHER" id="PTHR30582:SF2">
    <property type="entry name" value="L,D-TRANSPEPTIDASE YCIB-RELATED"/>
    <property type="match status" value="1"/>
</dbReference>
<dbReference type="Pfam" id="PF03734">
    <property type="entry name" value="YkuD"/>
    <property type="match status" value="1"/>
</dbReference>
<dbReference type="InterPro" id="IPR032179">
    <property type="entry name" value="Cry22Aa_Ig-like"/>
</dbReference>
<feature type="active site" description="Nucleophile" evidence="6">
    <location>
        <position position="142"/>
    </location>
</feature>
<dbReference type="GO" id="GO:0005576">
    <property type="term" value="C:extracellular region"/>
    <property type="evidence" value="ECO:0007669"/>
    <property type="project" value="TreeGrafter"/>
</dbReference>
<dbReference type="GO" id="GO:0071555">
    <property type="term" value="P:cell wall organization"/>
    <property type="evidence" value="ECO:0007669"/>
    <property type="project" value="UniProtKB-UniRule"/>
</dbReference>
<dbReference type="InterPro" id="IPR038063">
    <property type="entry name" value="Transpep_catalytic_dom"/>
</dbReference>
<dbReference type="PANTHER" id="PTHR30582">
    <property type="entry name" value="L,D-TRANSPEPTIDASE"/>
    <property type="match status" value="1"/>
</dbReference>
<evidence type="ECO:0000256" key="4">
    <source>
        <dbReference type="ARBA" id="ARBA00022984"/>
    </source>
</evidence>
<accession>A0A9D9I3D5</accession>
<sequence length="533" mass="58869">MLIMKLLRNRILQIVMLLAILCGIVIPVVRNTTTTYAKAPYYIQVNKNTNVVTVYEDKVNGVYKNPIKAFICSVGYATPVGTYNTPQKYRWHTLDGPTYGQYCTRIVGSILFHSVWYYEYGKNDSISVAQYNKLGTTASHGCVRLTVADAKWIYDNCPLGTEVKIIEGSSKDDPLGKPEALKLDPNKRTDWCPTDPDSRNPYAKKKPAIQGAKNKTVKLNEDFEPLEGVTATDTAGNGITSKLKVSGKVNTKKAGKYSITYQVTDAIGRRATKKVTITVKDTSTVVISAKNQKIQLGTKFEPLKGVTAKTKAGTDRTATLKYSGKVNTNKVGTYKVTYAAKKVDGTKVRKTVTITVGDYKKPVLKGVENKTIYTTDVPEGKTINLLDGVTATATNGKDLTKRIKVTGKVNPHKVGVYKITYSVTNDSNLTTKKTITYRVKRPEYVSLKGIRNIELIYKPGVTDEEKEAQIKEAILKNVTGYILGKEQPDSSLVVTIKEEDLDYYFVTIVLKDDDGHKIEGQCYASLSPVGAEK</sequence>
<dbReference type="Gene3D" id="2.40.440.10">
    <property type="entry name" value="L,D-transpeptidase catalytic domain-like"/>
    <property type="match status" value="1"/>
</dbReference>
<dbReference type="GO" id="GO:0016740">
    <property type="term" value="F:transferase activity"/>
    <property type="evidence" value="ECO:0007669"/>
    <property type="project" value="UniProtKB-KW"/>
</dbReference>
<keyword evidence="4 6" id="KW-0573">Peptidoglycan synthesis</keyword>
<dbReference type="InterPro" id="IPR013783">
    <property type="entry name" value="Ig-like_fold"/>
</dbReference>
<evidence type="ECO:0000256" key="3">
    <source>
        <dbReference type="ARBA" id="ARBA00022960"/>
    </source>
</evidence>
<reference evidence="9" key="1">
    <citation type="submission" date="2020-10" db="EMBL/GenBank/DDBJ databases">
        <authorList>
            <person name="Gilroy R."/>
        </authorList>
    </citation>
    <scope>NUCLEOTIDE SEQUENCE</scope>
    <source>
        <strain evidence="9">E3-2379</strain>
    </source>
</reference>
<name>A0A9D9I3D5_9FIRM</name>
<dbReference type="GO" id="GO:0008360">
    <property type="term" value="P:regulation of cell shape"/>
    <property type="evidence" value="ECO:0007669"/>
    <property type="project" value="UniProtKB-UniRule"/>
</dbReference>
<dbReference type="AlphaFoldDB" id="A0A9D9I3D5"/>